<accession>A0A5J5MGF9</accession>
<dbReference type="EMBL" id="VCEB01000003">
    <property type="protein sequence ID" value="KAB0379425.1"/>
    <property type="molecule type" value="Genomic_DNA"/>
</dbReference>
<protein>
    <submittedName>
        <fullName evidence="2">Uncharacterized protein</fullName>
    </submittedName>
</protein>
<comment type="caution">
    <text evidence="2">The sequence shown here is derived from an EMBL/GenBank/DDBJ whole genome shotgun (WGS) entry which is preliminary data.</text>
</comment>
<reference evidence="2 3" key="1">
    <citation type="submission" date="2019-06" db="EMBL/GenBank/DDBJ databases">
        <title>Discovery of a novel chromosome fission-fusion reversal in muntjac.</title>
        <authorList>
            <person name="Mudd A.B."/>
            <person name="Bredeson J.V."/>
            <person name="Baum R."/>
            <person name="Hockemeyer D."/>
            <person name="Rokhsar D.S."/>
        </authorList>
    </citation>
    <scope>NUCLEOTIDE SEQUENCE [LARGE SCALE GENOMIC DNA]</scope>
    <source>
        <strain evidence="2">UCam_UCB_Mr</strain>
        <tissue evidence="2">Fibroblast cell line</tissue>
    </source>
</reference>
<evidence type="ECO:0000256" key="1">
    <source>
        <dbReference type="SAM" id="MobiDB-lite"/>
    </source>
</evidence>
<sequence>MAPIPKTVGLIKLGFPLRPGCPLGVAAVSKHCRVFGEGQDQIWEHREAILPTASRLSQKATSPEVNSSSLQIHCVKKDKARRNFLEGSKSQARLSPASEQGEVGLSNSLITDVDGSPPSSSGHPARGPCSKEEERASFLPFTDIRHPCPSFTFLSAHKTHWIYLLIVPLCLWLSARLEIAHREKGLSQEPQGRSLGLQEKMNQEEGSTPKEESPRQSHKAEVRQLSPGLLAAALQQSQELAKLGTSFAQNGFYCKAMVLLFGNCSIRNEQLSQRVWALTDARGSGVFWRLRGGSQPDPAQDQRRGIPGLPPSTEFLHPFFHVELGPLSLFSCSCPGSTARRAPGLLSPPLHYPQPEPLWSLPQTQSRRPSPLHLQDSSKGWGIPGTWAPASTSHQMKEHLSLIRQGHVCIP</sequence>
<feature type="region of interest" description="Disordered" evidence="1">
    <location>
        <begin position="184"/>
        <end position="222"/>
    </location>
</feature>
<keyword evidence="3" id="KW-1185">Reference proteome</keyword>
<dbReference type="AlphaFoldDB" id="A0A5J5MGF9"/>
<gene>
    <name evidence="2" type="ORF">FD755_007209</name>
</gene>
<organism evidence="2 3">
    <name type="scientific">Muntiacus reevesi</name>
    <name type="common">Reeves' muntjac</name>
    <name type="synonym">Cervus reevesi</name>
    <dbReference type="NCBI Taxonomy" id="9886"/>
    <lineage>
        <taxon>Eukaryota</taxon>
        <taxon>Metazoa</taxon>
        <taxon>Chordata</taxon>
        <taxon>Craniata</taxon>
        <taxon>Vertebrata</taxon>
        <taxon>Euteleostomi</taxon>
        <taxon>Mammalia</taxon>
        <taxon>Eutheria</taxon>
        <taxon>Laurasiatheria</taxon>
        <taxon>Artiodactyla</taxon>
        <taxon>Ruminantia</taxon>
        <taxon>Pecora</taxon>
        <taxon>Cervidae</taxon>
        <taxon>Muntiacinae</taxon>
        <taxon>Muntiacus</taxon>
    </lineage>
</organism>
<feature type="region of interest" description="Disordered" evidence="1">
    <location>
        <begin position="356"/>
        <end position="379"/>
    </location>
</feature>
<feature type="compositionally biased region" description="Basic and acidic residues" evidence="1">
    <location>
        <begin position="201"/>
        <end position="222"/>
    </location>
</feature>
<evidence type="ECO:0000313" key="2">
    <source>
        <dbReference type="EMBL" id="KAB0379425.1"/>
    </source>
</evidence>
<name>A0A5J5MGF9_MUNRE</name>
<feature type="region of interest" description="Disordered" evidence="1">
    <location>
        <begin position="108"/>
        <end position="133"/>
    </location>
</feature>
<dbReference type="Proteomes" id="UP000326062">
    <property type="component" value="Chromosome 3"/>
</dbReference>
<proteinExistence type="predicted"/>
<evidence type="ECO:0000313" key="3">
    <source>
        <dbReference type="Proteomes" id="UP000326062"/>
    </source>
</evidence>